<organism evidence="2 3">
    <name type="scientific">Candidatus Omnitrophus magneticus</name>
    <dbReference type="NCBI Taxonomy" id="1609969"/>
    <lineage>
        <taxon>Bacteria</taxon>
        <taxon>Pseudomonadati</taxon>
        <taxon>Candidatus Omnitrophota</taxon>
        <taxon>Candidatus Omnitrophus</taxon>
    </lineage>
</organism>
<dbReference type="Gene3D" id="2.60.40.1120">
    <property type="entry name" value="Carboxypeptidase-like, regulatory domain"/>
    <property type="match status" value="1"/>
</dbReference>
<comment type="caution">
    <text evidence="2">The sequence shown here is derived from an EMBL/GenBank/DDBJ whole genome shotgun (WGS) entry which is preliminary data.</text>
</comment>
<gene>
    <name evidence="2" type="ORF">OMAG_001361</name>
</gene>
<dbReference type="InterPro" id="IPR008969">
    <property type="entry name" value="CarboxyPept-like_regulatory"/>
</dbReference>
<keyword evidence="3" id="KW-1185">Reference proteome</keyword>
<reference evidence="2 3" key="1">
    <citation type="submission" date="2015-02" db="EMBL/GenBank/DDBJ databases">
        <title>Single-cell genomics of uncultivated deep-branching MTB reveals a conserved set of magnetosome genes.</title>
        <authorList>
            <person name="Kolinko S."/>
            <person name="Richter M."/>
            <person name="Glockner F.O."/>
            <person name="Brachmann A."/>
            <person name="Schuler D."/>
        </authorList>
    </citation>
    <scope>NUCLEOTIDE SEQUENCE [LARGE SCALE GENOMIC DNA]</scope>
    <source>
        <strain evidence="2">SKK-01</strain>
    </source>
</reference>
<dbReference type="InterPro" id="IPR001434">
    <property type="entry name" value="OmcB-like_DUF11"/>
</dbReference>
<proteinExistence type="predicted"/>
<evidence type="ECO:0000313" key="3">
    <source>
        <dbReference type="Proteomes" id="UP000033428"/>
    </source>
</evidence>
<dbReference type="EMBL" id="JYNY01000268">
    <property type="protein sequence ID" value="KJJ84759.1"/>
    <property type="molecule type" value="Genomic_DNA"/>
</dbReference>
<dbReference type="PATRIC" id="fig|1609969.3.peg.1454"/>
<protein>
    <submittedName>
        <fullName evidence="2">Protein containing DUF11</fullName>
    </submittedName>
</protein>
<dbReference type="InterPro" id="IPR047589">
    <property type="entry name" value="DUF11_rpt"/>
</dbReference>
<dbReference type="NCBIfam" id="TIGR01451">
    <property type="entry name" value="B_ant_repeat"/>
    <property type="match status" value="1"/>
</dbReference>
<sequence length="1584" mass="176144">MSAYTQSIGTFAINVTVIAEEIINFSVPSNGKVCSRTPVIMANALKSNARITVKGLSAGVMTIVAQAVSNEEKIFVTEINKDTPLDTGLNTLLVYSDNDCLGRINLTIKENPSPDEVPCINGPYKNEIMRDKRPSVTGQGKAGKEVILYAKCSDNKILIFGTDVVSPDGSFSVTPSRDFSNGKYFLFTLIDGAISAIIPVIFIDPYGIVYDAETNKPIEGALITLERTTDNGATWYSALPGVDIASNDINPQVTGIDGLYSFLAADNASFRLSVSKAGYRFPSNSVSFGNPHLGSHGELFTISGVILNIDLPMDFIGSNIIKVSKKANKKEVNIGEVITYTVTIKNETSDDITGIFLDDSLAPGFKYIENRVILDNTAIPPPAGNSVKRFNIGKVLKNSSRELRYQVVAGTAVTFGKYTNKAWCVFPNERIISNTSEEEVIVVPCPIFDLSTIIGKVFYDADGDSVQDNSSEPGIPFARIIMEDGTIVLADKHGLFHIPGVTPGRHLARLDESSLPKSFFAAGSNMRLIDSRPGMMGKVNFPVSTDMVLADVTNINSSRSVIRSDFLSNECSMARGSSNTHISNINFEEKNKLSKSMNTDSFLFVGLADLEGGYTSNKGAIEPLVKGDKFKDGFWKDGKIAYYLKRKIMGKYLVTSSLDTTRARKDFFKIIDPKKYYPVYGDASKINYDADNTRGIFYCLIEWDKSKALFGNYKTEFNDTELIRYNRPFYGAKVHYESVTAGPSPSGVLKPNIKLIVFKAITESISAHNEFIGTGGSLYYLKHRDIIEGSESVNIEVRDNVSGILLDRVEQVRGEDYHIDYSQGRILFWKPVSQIVSANSIISKGLLNGNPVYVAVDYEYEPIEKYNEGTFGARFSKIINKNFEIGGTYVTEEYEAKIYKLLGFDTCFRLNPDTSVKAEYAESFLSNTGNFLSSDGGVTFSELEQNDLRKASAYLLKGKTIFLGFDVDGYYQIIQNGFYSQSIINSEGSLKYGIKIKKNINDIAMLLRYDSQTLVDYGNLVSRSQINAGRADSVYFEISKPISERLKLTGAYRRDEFKNILPEYRSKINIPGDITALRAEYKLTDKVIIEADTELPIRGGTGIKTGIGLRLAPNESLELSAKEIFSRQGPATSFGASYRPQNKKKEFFIDRTIGAGLSVINSRTAGIWNTGNSTSFGMREDITDKQKMFNYYTISNDPFMGEKVESSSGTGYKINDNLDLAISRDIRSYGDAREETNILGLNAKTGENMNVNFALEKGKVYNIDGTIYDRFASSYGMAFKIPDKLKFSNKFEIRLDDNIDEAYQYLFYSALEYMVNENLTLFTDIKKSKTDGGSIAVNNGFQTLFTEITSGVAYRPLNNDRLNFIGKASYLDNIYGATQKSFSNMDISAERAILYSAEGIYDVNDKIQLTEKLAWKIGAEKVSGFDYIASAVWLWINRVDYNFYKNFGAGFEYRVLNALLAKDFKQGILIELTYDIGENLQAGIGYNFTDFSDNLSSGNNYKASGIFFRITGKFDETLFIQRRGNKPFIRKDVAAVADIRPARQLARCKKDVSKRKNNSTKDSLITVDRYVNNFANTKIRKSRK</sequence>
<name>A0A0F0CS00_9BACT</name>
<dbReference type="Proteomes" id="UP000033428">
    <property type="component" value="Unassembled WGS sequence"/>
</dbReference>
<evidence type="ECO:0000259" key="1">
    <source>
        <dbReference type="Pfam" id="PF01345"/>
    </source>
</evidence>
<accession>A0A0F0CS00</accession>
<feature type="domain" description="DUF11" evidence="1">
    <location>
        <begin position="321"/>
        <end position="423"/>
    </location>
</feature>
<dbReference type="Pfam" id="PF01345">
    <property type="entry name" value="DUF11"/>
    <property type="match status" value="1"/>
</dbReference>
<evidence type="ECO:0000313" key="2">
    <source>
        <dbReference type="EMBL" id="KJJ84759.1"/>
    </source>
</evidence>
<dbReference type="SUPFAM" id="SSF49464">
    <property type="entry name" value="Carboxypeptidase regulatory domain-like"/>
    <property type="match status" value="1"/>
</dbReference>